<dbReference type="EMBL" id="CP000268">
    <property type="protein sequence ID" value="ABD72120.1"/>
    <property type="molecule type" value="Genomic_DNA"/>
</dbReference>
<keyword evidence="2" id="KW-1185">Reference proteome</keyword>
<organism evidence="1 2">
    <name type="scientific">Albidiferax ferrireducens (strain ATCC BAA-621 / DSM 15236 / T118)</name>
    <name type="common">Rhodoferax ferrireducens</name>
    <dbReference type="NCBI Taxonomy" id="338969"/>
    <lineage>
        <taxon>Bacteria</taxon>
        <taxon>Pseudomonadati</taxon>
        <taxon>Pseudomonadota</taxon>
        <taxon>Betaproteobacteria</taxon>
        <taxon>Burkholderiales</taxon>
        <taxon>Comamonadaceae</taxon>
        <taxon>Rhodoferax</taxon>
    </lineage>
</organism>
<gene>
    <name evidence="1" type="ordered locus">Rfer_4434</name>
</gene>
<evidence type="ECO:0000313" key="2">
    <source>
        <dbReference type="Proteomes" id="UP000008332"/>
    </source>
</evidence>
<name>Q21Q25_ALBFT</name>
<keyword evidence="1" id="KW-0614">Plasmid</keyword>
<geneLocation type="plasmid" evidence="2">
    <name>pDSM15236</name>
</geneLocation>
<dbReference type="Proteomes" id="UP000008332">
    <property type="component" value="Plasmid unnamed1"/>
</dbReference>
<proteinExistence type="predicted"/>
<accession>Q21Q25</accession>
<dbReference type="AlphaFoldDB" id="Q21Q25"/>
<dbReference type="KEGG" id="rfr:Rfer_4434"/>
<reference evidence="2" key="1">
    <citation type="submission" date="2006-02" db="EMBL/GenBank/DDBJ databases">
        <title>Complete sequence of plasmid 1 of Rhodoferax ferrireducens DSM 15236.</title>
        <authorList>
            <person name="Copeland A."/>
            <person name="Lucas S."/>
            <person name="Lapidus A."/>
            <person name="Barry K."/>
            <person name="Detter J.C."/>
            <person name="Glavina del Rio T."/>
            <person name="Hammon N."/>
            <person name="Israni S."/>
            <person name="Pitluck S."/>
            <person name="Brettin T."/>
            <person name="Bruce D."/>
            <person name="Han C."/>
            <person name="Tapia R."/>
            <person name="Gilna P."/>
            <person name="Kiss H."/>
            <person name="Schmutz J."/>
            <person name="Larimer F."/>
            <person name="Land M."/>
            <person name="Kyrpides N."/>
            <person name="Ivanova N."/>
            <person name="Richardson P."/>
        </authorList>
    </citation>
    <scope>NUCLEOTIDE SEQUENCE [LARGE SCALE GENOMIC DNA]</scope>
    <source>
        <strain evidence="2">ATCC BAA-621 / DSM 15236 / T118</strain>
        <plasmid evidence="2">Plasmid pDSM15236</plasmid>
    </source>
</reference>
<sequence precursor="true">MNHRVHLEGSQNTMKQLNTLFLATLATLSIQTAHAQEVLSKATLSIYGNEISLPTVRNADGTICQSYVAETTREGDGLIVKIGKVCGAAVKVGNGLGGFEYYAAGLHAMQAVIDNGQVTHQLPVRN</sequence>
<dbReference type="OrthoDB" id="9994876at2"/>
<evidence type="ECO:0000313" key="1">
    <source>
        <dbReference type="EMBL" id="ABD72120.1"/>
    </source>
</evidence>
<protein>
    <submittedName>
        <fullName evidence="1">Uncharacterized protein</fullName>
    </submittedName>
</protein>
<dbReference type="HOGENOM" id="CLU_1979835_0_0_4"/>